<dbReference type="GO" id="GO:0062129">
    <property type="term" value="C:chitin-based extracellular matrix"/>
    <property type="evidence" value="ECO:0007669"/>
    <property type="project" value="TreeGrafter"/>
</dbReference>
<evidence type="ECO:0008006" key="7">
    <source>
        <dbReference type="Google" id="ProtNLM"/>
    </source>
</evidence>
<dbReference type="HOGENOM" id="CLU_065450_3_1_1"/>
<dbReference type="PROSITE" id="PS00233">
    <property type="entry name" value="CHIT_BIND_RR_1"/>
    <property type="match status" value="1"/>
</dbReference>
<dbReference type="STRING" id="36166.T1H433"/>
<proteinExistence type="predicted"/>
<evidence type="ECO:0000256" key="3">
    <source>
        <dbReference type="SAM" id="MobiDB-lite"/>
    </source>
</evidence>
<keyword evidence="4" id="KW-0732">Signal</keyword>
<dbReference type="EnsemblMetazoa" id="MESCA011034-RA">
    <property type="protein sequence ID" value="MESCA011034-PA"/>
    <property type="gene ID" value="MESCA011034"/>
</dbReference>
<dbReference type="AlphaFoldDB" id="T1H433"/>
<feature type="compositionally biased region" description="Polar residues" evidence="3">
    <location>
        <begin position="44"/>
        <end position="56"/>
    </location>
</feature>
<accession>T1H433</accession>
<feature type="region of interest" description="Disordered" evidence="3">
    <location>
        <begin position="112"/>
        <end position="148"/>
    </location>
</feature>
<feature type="chain" id="PRO_5004577972" description="Pupal cuticle protein Edg-78E" evidence="4">
    <location>
        <begin position="17"/>
        <end position="148"/>
    </location>
</feature>
<dbReference type="Pfam" id="PF00379">
    <property type="entry name" value="Chitin_bind_4"/>
    <property type="match status" value="1"/>
</dbReference>
<dbReference type="PRINTS" id="PR00947">
    <property type="entry name" value="CUTICLE"/>
</dbReference>
<dbReference type="Proteomes" id="UP000015102">
    <property type="component" value="Unassembled WGS sequence"/>
</dbReference>
<organism evidence="5 6">
    <name type="scientific">Megaselia scalaris</name>
    <name type="common">Humpbacked fly</name>
    <name type="synonym">Phora scalaris</name>
    <dbReference type="NCBI Taxonomy" id="36166"/>
    <lineage>
        <taxon>Eukaryota</taxon>
        <taxon>Metazoa</taxon>
        <taxon>Ecdysozoa</taxon>
        <taxon>Arthropoda</taxon>
        <taxon>Hexapoda</taxon>
        <taxon>Insecta</taxon>
        <taxon>Pterygota</taxon>
        <taxon>Neoptera</taxon>
        <taxon>Endopterygota</taxon>
        <taxon>Diptera</taxon>
        <taxon>Brachycera</taxon>
        <taxon>Muscomorpha</taxon>
        <taxon>Platypezoidea</taxon>
        <taxon>Phoridae</taxon>
        <taxon>Megaseliini</taxon>
        <taxon>Megaselia</taxon>
    </lineage>
</organism>
<evidence type="ECO:0000256" key="4">
    <source>
        <dbReference type="SAM" id="SignalP"/>
    </source>
</evidence>
<dbReference type="OMA" id="YAYQYQT"/>
<name>T1H433_MEGSC</name>
<dbReference type="PANTHER" id="PTHR10380:SF238">
    <property type="entry name" value="CUTICULAR PROTEIN 65EA-RELATED"/>
    <property type="match status" value="1"/>
</dbReference>
<dbReference type="PANTHER" id="PTHR10380">
    <property type="entry name" value="CUTICLE PROTEIN"/>
    <property type="match status" value="1"/>
</dbReference>
<protein>
    <recommendedName>
        <fullName evidence="7">Pupal cuticle protein Edg-78E</fullName>
    </recommendedName>
</protein>
<dbReference type="PROSITE" id="PS51155">
    <property type="entry name" value="CHIT_BIND_RR_2"/>
    <property type="match status" value="1"/>
</dbReference>
<evidence type="ECO:0000256" key="1">
    <source>
        <dbReference type="ARBA" id="ARBA00022460"/>
    </source>
</evidence>
<dbReference type="GO" id="GO:0008010">
    <property type="term" value="F:structural constituent of chitin-based larval cuticle"/>
    <property type="evidence" value="ECO:0007669"/>
    <property type="project" value="TreeGrafter"/>
</dbReference>
<feature type="signal peptide" evidence="4">
    <location>
        <begin position="1"/>
        <end position="16"/>
    </location>
</feature>
<dbReference type="EMBL" id="CAQQ02071513">
    <property type="status" value="NOT_ANNOTATED_CDS"/>
    <property type="molecule type" value="Genomic_DNA"/>
</dbReference>
<evidence type="ECO:0000313" key="5">
    <source>
        <dbReference type="EnsemblMetazoa" id="MESCA011034-PA"/>
    </source>
</evidence>
<sequence>MFKIFVAVALFGLVAANHLDKNAELRSFDSGLENDGSFHYSYESSNGIQARQSGNGDRTAGESKYISPEGQTIALRYTADEFGFHPEGDHLPTPPPIPEHILKALEYIRTHPPKEPKSLKVTRRQISSSPQSRRSIPIPSREVLTAPF</sequence>
<dbReference type="InterPro" id="IPR000618">
    <property type="entry name" value="Insect_cuticle"/>
</dbReference>
<evidence type="ECO:0000256" key="2">
    <source>
        <dbReference type="PROSITE-ProRule" id="PRU00497"/>
    </source>
</evidence>
<dbReference type="InterPro" id="IPR031311">
    <property type="entry name" value="CHIT_BIND_RR_consensus"/>
</dbReference>
<reference evidence="5" key="2">
    <citation type="submission" date="2015-06" db="UniProtKB">
        <authorList>
            <consortium name="EnsemblMetazoa"/>
        </authorList>
    </citation>
    <scope>IDENTIFICATION</scope>
</reference>
<reference evidence="6" key="1">
    <citation type="submission" date="2013-02" db="EMBL/GenBank/DDBJ databases">
        <authorList>
            <person name="Hughes D."/>
        </authorList>
    </citation>
    <scope>NUCLEOTIDE SEQUENCE</scope>
    <source>
        <strain>Durham</strain>
        <strain evidence="6">NC isolate 2 -- Noor lab</strain>
    </source>
</reference>
<feature type="compositionally biased region" description="Low complexity" evidence="3">
    <location>
        <begin position="124"/>
        <end position="141"/>
    </location>
</feature>
<dbReference type="InterPro" id="IPR050468">
    <property type="entry name" value="Cuticle_Struct_Prot"/>
</dbReference>
<keyword evidence="1 2" id="KW-0193">Cuticle</keyword>
<keyword evidence="6" id="KW-1185">Reference proteome</keyword>
<evidence type="ECO:0000313" key="6">
    <source>
        <dbReference type="Proteomes" id="UP000015102"/>
    </source>
</evidence>
<feature type="region of interest" description="Disordered" evidence="3">
    <location>
        <begin position="44"/>
        <end position="67"/>
    </location>
</feature>